<dbReference type="PANTHER" id="PTHR10219">
    <property type="entry name" value="GLYCOLIPID TRANSFER PROTEIN-RELATED"/>
    <property type="match status" value="1"/>
</dbReference>
<dbReference type="EMBL" id="KV005689">
    <property type="protein sequence ID" value="KZV33738.1"/>
    <property type="molecule type" value="Genomic_DNA"/>
</dbReference>
<accession>A0A2Z7BNQ5</accession>
<dbReference type="Pfam" id="PF08718">
    <property type="entry name" value="GLTP"/>
    <property type="match status" value="1"/>
</dbReference>
<dbReference type="InterPro" id="IPR014830">
    <property type="entry name" value="Glycolipid_transfer_prot_dom"/>
</dbReference>
<dbReference type="Gene3D" id="1.10.3520.10">
    <property type="entry name" value="Glycolipid transfer protein"/>
    <property type="match status" value="1"/>
</dbReference>
<dbReference type="SUPFAM" id="SSF110004">
    <property type="entry name" value="Glycolipid transfer protein, GLTP"/>
    <property type="match status" value="1"/>
</dbReference>
<dbReference type="OrthoDB" id="205255at2759"/>
<dbReference type="GO" id="GO:1902387">
    <property type="term" value="F:ceramide 1-phosphate binding"/>
    <property type="evidence" value="ECO:0007669"/>
    <property type="project" value="TreeGrafter"/>
</dbReference>
<dbReference type="Proteomes" id="UP000250235">
    <property type="component" value="Unassembled WGS sequence"/>
</dbReference>
<feature type="domain" description="Glycolipid transfer protein" evidence="1">
    <location>
        <begin position="24"/>
        <end position="164"/>
    </location>
</feature>
<evidence type="ECO:0000313" key="2">
    <source>
        <dbReference type="EMBL" id="KZV33738.1"/>
    </source>
</evidence>
<dbReference type="GO" id="GO:1902388">
    <property type="term" value="F:ceramide 1-phosphate transfer activity"/>
    <property type="evidence" value="ECO:0007669"/>
    <property type="project" value="TreeGrafter"/>
</dbReference>
<dbReference type="GO" id="GO:0016020">
    <property type="term" value="C:membrane"/>
    <property type="evidence" value="ECO:0007669"/>
    <property type="project" value="TreeGrafter"/>
</dbReference>
<reference evidence="2 3" key="1">
    <citation type="journal article" date="2015" name="Proc. Natl. Acad. Sci. U.S.A.">
        <title>The resurrection genome of Boea hygrometrica: A blueprint for survival of dehydration.</title>
        <authorList>
            <person name="Xiao L."/>
            <person name="Yang G."/>
            <person name="Zhang L."/>
            <person name="Yang X."/>
            <person name="Zhao S."/>
            <person name="Ji Z."/>
            <person name="Zhou Q."/>
            <person name="Hu M."/>
            <person name="Wang Y."/>
            <person name="Chen M."/>
            <person name="Xu Y."/>
            <person name="Jin H."/>
            <person name="Xiao X."/>
            <person name="Hu G."/>
            <person name="Bao F."/>
            <person name="Hu Y."/>
            <person name="Wan P."/>
            <person name="Li L."/>
            <person name="Deng X."/>
            <person name="Kuang T."/>
            <person name="Xiang C."/>
            <person name="Zhu J.K."/>
            <person name="Oliver M.J."/>
            <person name="He Y."/>
        </authorList>
    </citation>
    <scope>NUCLEOTIDE SEQUENCE [LARGE SCALE GENOMIC DNA]</scope>
    <source>
        <strain evidence="3">cv. XS01</strain>
    </source>
</reference>
<gene>
    <name evidence="2" type="ORF">F511_33480</name>
</gene>
<proteinExistence type="predicted"/>
<sequence>MAENIFSPCLEGIQHVKCEQGDMLTKPFLDLCKLILPILDKFGAAMMVVKSDISGNITRLESKYNSNPSRFKYLYSLVQDEVEIKTAKSSSSCTNGLLWLTRAMDFVVQLLHNLVDHQDWSMSQVCNDSYNKTLKKWHGWLASSSFMVAVKLAPDRKKFMEVLGHEGDMQLFCTNFSPILSQIHKFLVRRKLGLM</sequence>
<organism evidence="2 3">
    <name type="scientific">Dorcoceras hygrometricum</name>
    <dbReference type="NCBI Taxonomy" id="472368"/>
    <lineage>
        <taxon>Eukaryota</taxon>
        <taxon>Viridiplantae</taxon>
        <taxon>Streptophyta</taxon>
        <taxon>Embryophyta</taxon>
        <taxon>Tracheophyta</taxon>
        <taxon>Spermatophyta</taxon>
        <taxon>Magnoliopsida</taxon>
        <taxon>eudicotyledons</taxon>
        <taxon>Gunneridae</taxon>
        <taxon>Pentapetalae</taxon>
        <taxon>asterids</taxon>
        <taxon>lamiids</taxon>
        <taxon>Lamiales</taxon>
        <taxon>Gesneriaceae</taxon>
        <taxon>Didymocarpoideae</taxon>
        <taxon>Trichosporeae</taxon>
        <taxon>Loxocarpinae</taxon>
        <taxon>Dorcoceras</taxon>
    </lineage>
</organism>
<dbReference type="PANTHER" id="PTHR10219:SF84">
    <property type="entry name" value="GLYCOLIPID TRANSFER PROTEIN 1-LIKE"/>
    <property type="match status" value="1"/>
</dbReference>
<dbReference type="FunFam" id="1.10.3520.10:FF:000001">
    <property type="entry name" value="Pleckstrin domain-containing family A member 8"/>
    <property type="match status" value="1"/>
</dbReference>
<protein>
    <submittedName>
        <fullName evidence="2">Pleckstriny domain-containing family A member 8-like</fullName>
    </submittedName>
</protein>
<evidence type="ECO:0000259" key="1">
    <source>
        <dbReference type="Pfam" id="PF08718"/>
    </source>
</evidence>
<name>A0A2Z7BNQ5_9LAMI</name>
<dbReference type="InterPro" id="IPR036497">
    <property type="entry name" value="GLTP_sf"/>
</dbReference>
<keyword evidence="3" id="KW-1185">Reference proteome</keyword>
<dbReference type="AlphaFoldDB" id="A0A2Z7BNQ5"/>
<evidence type="ECO:0000313" key="3">
    <source>
        <dbReference type="Proteomes" id="UP000250235"/>
    </source>
</evidence>
<dbReference type="GO" id="GO:0005829">
    <property type="term" value="C:cytosol"/>
    <property type="evidence" value="ECO:0007669"/>
    <property type="project" value="TreeGrafter"/>
</dbReference>